<dbReference type="PROSITE" id="PS00723">
    <property type="entry name" value="POLYPRENYL_SYNTHASE_1"/>
    <property type="match status" value="1"/>
</dbReference>
<dbReference type="CDD" id="cd00685">
    <property type="entry name" value="Trans_IPPS_HT"/>
    <property type="match status" value="1"/>
</dbReference>
<sequence length="300" mass="31615">MGWCDAAGEPLSAGGGKAVRPALVLLAAKAVSRVDDAVTDAAVAVELVHNFSLIHDDVMDGDEYRRHRPTVWSLFGVPTAVLVGDALLTAAQQVLMAAGHPAATRALAELSSAVQHMLHGQAMDVSFESRQDVGPDESVAMTEGKTAALMRCACVLGALYAGADPPRTAALGDFGRHLGMAFQYVDDLLGIWGDPARTGKPVWSDLRARKKSLPVVAALSSGTAAGRELEQLYHAQGALSDDQLATAAELVALAGGRDWARDRAERHLEDALSCLDAVDAEPQARRNLVAVARLVADREL</sequence>
<accession>A0A5Q0GY74</accession>
<dbReference type="OrthoDB" id="4497239at2"/>
<dbReference type="RefSeq" id="WP_153278074.1">
    <property type="nucleotide sequence ID" value="NZ_CP034550.1"/>
</dbReference>
<dbReference type="InterPro" id="IPR000092">
    <property type="entry name" value="Polyprenyl_synt"/>
</dbReference>
<evidence type="ECO:0000256" key="1">
    <source>
        <dbReference type="ARBA" id="ARBA00022723"/>
    </source>
</evidence>
<dbReference type="SFLD" id="SFLDS00005">
    <property type="entry name" value="Isoprenoid_Synthase_Type_I"/>
    <property type="match status" value="1"/>
</dbReference>
<dbReference type="GO" id="GO:0004659">
    <property type="term" value="F:prenyltransferase activity"/>
    <property type="evidence" value="ECO:0007669"/>
    <property type="project" value="InterPro"/>
</dbReference>
<evidence type="ECO:0000313" key="4">
    <source>
        <dbReference type="EMBL" id="QFZ18454.1"/>
    </source>
</evidence>
<dbReference type="Pfam" id="PF00348">
    <property type="entry name" value="polyprenyl_synt"/>
    <property type="match status" value="1"/>
</dbReference>
<dbReference type="GO" id="GO:0008299">
    <property type="term" value="P:isoprenoid biosynthetic process"/>
    <property type="evidence" value="ECO:0007669"/>
    <property type="project" value="InterPro"/>
</dbReference>
<keyword evidence="3" id="KW-0808">Transferase</keyword>
<evidence type="ECO:0000256" key="2">
    <source>
        <dbReference type="ARBA" id="ARBA00022842"/>
    </source>
</evidence>
<organism evidence="4 5">
    <name type="scientific">Saccharothrix syringae</name>
    <name type="common">Nocardiopsis syringae</name>
    <dbReference type="NCBI Taxonomy" id="103733"/>
    <lineage>
        <taxon>Bacteria</taxon>
        <taxon>Bacillati</taxon>
        <taxon>Actinomycetota</taxon>
        <taxon>Actinomycetes</taxon>
        <taxon>Pseudonocardiales</taxon>
        <taxon>Pseudonocardiaceae</taxon>
        <taxon>Saccharothrix</taxon>
    </lineage>
</organism>
<dbReference type="Gene3D" id="1.10.600.10">
    <property type="entry name" value="Farnesyl Diphosphate Synthase"/>
    <property type="match status" value="1"/>
</dbReference>
<dbReference type="EMBL" id="CP034550">
    <property type="protein sequence ID" value="QFZ18454.1"/>
    <property type="molecule type" value="Genomic_DNA"/>
</dbReference>
<proteinExistence type="inferred from homology"/>
<comment type="similarity">
    <text evidence="3">Belongs to the FPP/GGPP synthase family.</text>
</comment>
<dbReference type="GO" id="GO:0046872">
    <property type="term" value="F:metal ion binding"/>
    <property type="evidence" value="ECO:0007669"/>
    <property type="project" value="UniProtKB-KW"/>
</dbReference>
<evidence type="ECO:0000256" key="3">
    <source>
        <dbReference type="RuleBase" id="RU004466"/>
    </source>
</evidence>
<dbReference type="SFLD" id="SFLDG01017">
    <property type="entry name" value="Polyprenyl_Transferase_Like"/>
    <property type="match status" value="1"/>
</dbReference>
<dbReference type="SUPFAM" id="SSF48576">
    <property type="entry name" value="Terpenoid synthases"/>
    <property type="match status" value="1"/>
</dbReference>
<dbReference type="PANTHER" id="PTHR12001:SF86">
    <property type="entry name" value="GERANYLGERANYL DIPHOSPHATE SYNTHASE"/>
    <property type="match status" value="1"/>
</dbReference>
<dbReference type="InterPro" id="IPR008949">
    <property type="entry name" value="Isoprenoid_synthase_dom_sf"/>
</dbReference>
<dbReference type="Proteomes" id="UP000325787">
    <property type="component" value="Chromosome"/>
</dbReference>
<name>A0A5Q0GY74_SACSY</name>
<gene>
    <name evidence="4" type="ORF">EKG83_14055</name>
</gene>
<dbReference type="PANTHER" id="PTHR12001">
    <property type="entry name" value="GERANYLGERANYL PYROPHOSPHATE SYNTHASE"/>
    <property type="match status" value="1"/>
</dbReference>
<reference evidence="5" key="1">
    <citation type="journal article" date="2021" name="Curr. Microbiol.">
        <title>Complete genome of nocamycin-producing strain Saccharothrix syringae NRRL B-16468 reveals the biosynthetic potential for secondary metabolites.</title>
        <authorList>
            <person name="Mo X."/>
            <person name="Yang S."/>
        </authorList>
    </citation>
    <scope>NUCLEOTIDE SEQUENCE [LARGE SCALE GENOMIC DNA]</scope>
    <source>
        <strain evidence="5">ATCC 51364 / DSM 43886 / JCM 6844 / KCTC 9398 / NBRC 14523 / NRRL B-16468 / INA 2240</strain>
    </source>
</reference>
<dbReference type="KEGG" id="ssyi:EKG83_14055"/>
<protein>
    <submittedName>
        <fullName evidence="4">Polyprenyl synthetase family protein</fullName>
    </submittedName>
</protein>
<evidence type="ECO:0000313" key="5">
    <source>
        <dbReference type="Proteomes" id="UP000325787"/>
    </source>
</evidence>
<keyword evidence="2" id="KW-0460">Magnesium</keyword>
<dbReference type="AlphaFoldDB" id="A0A5Q0GY74"/>
<keyword evidence="5" id="KW-1185">Reference proteome</keyword>
<dbReference type="InterPro" id="IPR033749">
    <property type="entry name" value="Polyprenyl_synt_CS"/>
</dbReference>
<keyword evidence="1" id="KW-0479">Metal-binding</keyword>